<sequence length="318" mass="34384">MTSDERSILIIGRHGQVSRSLIELLEAGGQRFTVAGRPEADLRDPQSVRRAILAARPSVVVNAAAYTAVDKAKDEPDAAFAVNAAGAEAAAKAAADVDATIIHFSTDYVFDGSKRVPYVETDPVAPLGIYGRSKQEGEDRVAQANPKHIILRTAWVFSPFGSNFVRTMLRLSVERPEIKVVADQRGNPTFAPDLADLVGKLIPLASASSPDPRIFGTFHAVNRNETTWFGFAQAIIEGAARRGGRDIGVLPIGTKDYPTKAARPAYSVLSTEKLRAVYGLELRPWRDALSDCLDRLAGPPRDEAAEHSQQINRAGKFA</sequence>
<evidence type="ECO:0000313" key="9">
    <source>
        <dbReference type="Proteomes" id="UP000199423"/>
    </source>
</evidence>
<reference evidence="9" key="1">
    <citation type="submission" date="2016-10" db="EMBL/GenBank/DDBJ databases">
        <authorList>
            <person name="Varghese N."/>
            <person name="Submissions S."/>
        </authorList>
    </citation>
    <scope>NUCLEOTIDE SEQUENCE [LARGE SCALE GENOMIC DNA]</scope>
    <source>
        <strain evidence="9">DSM 1565</strain>
    </source>
</reference>
<dbReference type="UniPathway" id="UPA00124"/>
<dbReference type="RefSeq" id="WP_092863759.1">
    <property type="nucleotide sequence ID" value="NZ_FPCH01000001.1"/>
</dbReference>
<dbReference type="OrthoDB" id="9803892at2"/>
<dbReference type="PANTHER" id="PTHR10491">
    <property type="entry name" value="DTDP-4-DEHYDRORHAMNOSE REDUCTASE"/>
    <property type="match status" value="1"/>
</dbReference>
<accession>A0A1I7MVT0</accession>
<name>A0A1I7MVT0_9HYPH</name>
<dbReference type="Pfam" id="PF04321">
    <property type="entry name" value="RmlD_sub_bind"/>
    <property type="match status" value="1"/>
</dbReference>
<comment type="similarity">
    <text evidence="2 6">Belongs to the dTDP-4-dehydrorhamnose reductase family.</text>
</comment>
<evidence type="ECO:0000256" key="5">
    <source>
        <dbReference type="ARBA" id="ARBA00048200"/>
    </source>
</evidence>
<evidence type="ECO:0000256" key="4">
    <source>
        <dbReference type="ARBA" id="ARBA00017099"/>
    </source>
</evidence>
<dbReference type="Proteomes" id="UP000199423">
    <property type="component" value="Unassembled WGS sequence"/>
</dbReference>
<dbReference type="AlphaFoldDB" id="A0A1I7MVT0"/>
<feature type="domain" description="RmlD-like substrate binding" evidence="7">
    <location>
        <begin position="7"/>
        <end position="296"/>
    </location>
</feature>
<dbReference type="GO" id="GO:0019305">
    <property type="term" value="P:dTDP-rhamnose biosynthetic process"/>
    <property type="evidence" value="ECO:0007669"/>
    <property type="project" value="UniProtKB-UniPathway"/>
</dbReference>
<dbReference type="Gene3D" id="3.40.50.720">
    <property type="entry name" value="NAD(P)-binding Rossmann-like Domain"/>
    <property type="match status" value="1"/>
</dbReference>
<comment type="function">
    <text evidence="6">Catalyzes the reduction of dTDP-6-deoxy-L-lyxo-4-hexulose to yield dTDP-L-rhamnose.</text>
</comment>
<organism evidence="8 9">
    <name type="scientific">Hyphomicrobium facile</name>
    <dbReference type="NCBI Taxonomy" id="51670"/>
    <lineage>
        <taxon>Bacteria</taxon>
        <taxon>Pseudomonadati</taxon>
        <taxon>Pseudomonadota</taxon>
        <taxon>Alphaproteobacteria</taxon>
        <taxon>Hyphomicrobiales</taxon>
        <taxon>Hyphomicrobiaceae</taxon>
        <taxon>Hyphomicrobium</taxon>
    </lineage>
</organism>
<dbReference type="EMBL" id="FPCH01000001">
    <property type="protein sequence ID" value="SFV26522.1"/>
    <property type="molecule type" value="Genomic_DNA"/>
</dbReference>
<evidence type="ECO:0000313" key="8">
    <source>
        <dbReference type="EMBL" id="SFV26522.1"/>
    </source>
</evidence>
<keyword evidence="9" id="KW-1185">Reference proteome</keyword>
<dbReference type="InterPro" id="IPR036291">
    <property type="entry name" value="NAD(P)-bd_dom_sf"/>
</dbReference>
<evidence type="ECO:0000256" key="6">
    <source>
        <dbReference type="RuleBase" id="RU364082"/>
    </source>
</evidence>
<evidence type="ECO:0000256" key="1">
    <source>
        <dbReference type="ARBA" id="ARBA00004781"/>
    </source>
</evidence>
<dbReference type="EC" id="1.1.1.133" evidence="3 6"/>
<proteinExistence type="inferred from homology"/>
<gene>
    <name evidence="8" type="ORF">SAMN04488557_0505</name>
</gene>
<dbReference type="GO" id="GO:0008831">
    <property type="term" value="F:dTDP-4-dehydrorhamnose reductase activity"/>
    <property type="evidence" value="ECO:0007669"/>
    <property type="project" value="UniProtKB-EC"/>
</dbReference>
<evidence type="ECO:0000256" key="3">
    <source>
        <dbReference type="ARBA" id="ARBA00012929"/>
    </source>
</evidence>
<keyword evidence="6" id="KW-0560">Oxidoreductase</keyword>
<dbReference type="NCBIfam" id="TIGR01214">
    <property type="entry name" value="rmlD"/>
    <property type="match status" value="1"/>
</dbReference>
<evidence type="ECO:0000256" key="2">
    <source>
        <dbReference type="ARBA" id="ARBA00010944"/>
    </source>
</evidence>
<comment type="catalytic activity">
    <reaction evidence="5 6">
        <text>dTDP-beta-L-rhamnose + NADP(+) = dTDP-4-dehydro-beta-L-rhamnose + NADPH + H(+)</text>
        <dbReference type="Rhea" id="RHEA:21796"/>
        <dbReference type="ChEBI" id="CHEBI:15378"/>
        <dbReference type="ChEBI" id="CHEBI:57510"/>
        <dbReference type="ChEBI" id="CHEBI:57783"/>
        <dbReference type="ChEBI" id="CHEBI:58349"/>
        <dbReference type="ChEBI" id="CHEBI:62830"/>
        <dbReference type="EC" id="1.1.1.133"/>
    </reaction>
</comment>
<keyword evidence="6" id="KW-0521">NADP</keyword>
<dbReference type="CDD" id="cd05254">
    <property type="entry name" value="dTDP_HR_like_SDR_e"/>
    <property type="match status" value="1"/>
</dbReference>
<dbReference type="Gene3D" id="3.90.25.10">
    <property type="entry name" value="UDP-galactose 4-epimerase, domain 1"/>
    <property type="match status" value="1"/>
</dbReference>
<dbReference type="PANTHER" id="PTHR10491:SF4">
    <property type="entry name" value="METHIONINE ADENOSYLTRANSFERASE 2 SUBUNIT BETA"/>
    <property type="match status" value="1"/>
</dbReference>
<protein>
    <recommendedName>
        <fullName evidence="4 6">dTDP-4-dehydrorhamnose reductase</fullName>
        <ecNumber evidence="3 6">1.1.1.133</ecNumber>
    </recommendedName>
</protein>
<comment type="pathway">
    <text evidence="1 6">Carbohydrate biosynthesis; dTDP-L-rhamnose biosynthesis.</text>
</comment>
<dbReference type="InterPro" id="IPR029903">
    <property type="entry name" value="RmlD-like-bd"/>
</dbReference>
<dbReference type="STRING" id="51670.SAMN04488557_0505"/>
<dbReference type="InterPro" id="IPR005913">
    <property type="entry name" value="dTDP_dehydrorham_reduct"/>
</dbReference>
<evidence type="ECO:0000259" key="7">
    <source>
        <dbReference type="Pfam" id="PF04321"/>
    </source>
</evidence>
<dbReference type="SUPFAM" id="SSF51735">
    <property type="entry name" value="NAD(P)-binding Rossmann-fold domains"/>
    <property type="match status" value="1"/>
</dbReference>
<comment type="cofactor">
    <cofactor evidence="6">
        <name>Mg(2+)</name>
        <dbReference type="ChEBI" id="CHEBI:18420"/>
    </cofactor>
    <text evidence="6">Binds 1 Mg(2+) ion per monomer.</text>
</comment>